<accession>A0ABP1RMA1</accession>
<protein>
    <submittedName>
        <fullName evidence="2">Uncharacterized protein</fullName>
    </submittedName>
</protein>
<dbReference type="EMBL" id="CAXLJM020000085">
    <property type="protein sequence ID" value="CAL8130755.1"/>
    <property type="molecule type" value="Genomic_DNA"/>
</dbReference>
<evidence type="ECO:0000313" key="3">
    <source>
        <dbReference type="Proteomes" id="UP001642540"/>
    </source>
</evidence>
<proteinExistence type="predicted"/>
<dbReference type="Proteomes" id="UP001642540">
    <property type="component" value="Unassembled WGS sequence"/>
</dbReference>
<evidence type="ECO:0000313" key="2">
    <source>
        <dbReference type="EMBL" id="CAL8130755.1"/>
    </source>
</evidence>
<sequence length="234" mass="27060">MEEHRTTGTRSKSATENKSMEHVLSDLKKESPLFVKAIQKWYKSRFMKFKPVVNSLIDQSFRLDNMVRSAEEKVVPDSFYRYYRLASQSRYTDAVLSEVEVGHQYLAMAELAKFEYDKIRPGRRDDLSSLEKEVFEKVLCSCPTERIDFAADLLASAIVKVRTHTESVVESMGSRIKVVSDNRALKFVKRFRKNYIPYSAGVDKLVEKQLICISKLILRVESGIFTARQNKLHC</sequence>
<comment type="caution">
    <text evidence="2">The sequence shown here is derived from an EMBL/GenBank/DDBJ whole genome shotgun (WGS) entry which is preliminary data.</text>
</comment>
<reference evidence="2 3" key="1">
    <citation type="submission" date="2024-08" db="EMBL/GenBank/DDBJ databases">
        <authorList>
            <person name="Cucini C."/>
            <person name="Frati F."/>
        </authorList>
    </citation>
    <scope>NUCLEOTIDE SEQUENCE [LARGE SCALE GENOMIC DNA]</scope>
</reference>
<evidence type="ECO:0000256" key="1">
    <source>
        <dbReference type="SAM" id="MobiDB-lite"/>
    </source>
</evidence>
<feature type="region of interest" description="Disordered" evidence="1">
    <location>
        <begin position="1"/>
        <end position="22"/>
    </location>
</feature>
<keyword evidence="3" id="KW-1185">Reference proteome</keyword>
<organism evidence="2 3">
    <name type="scientific">Orchesella dallaii</name>
    <dbReference type="NCBI Taxonomy" id="48710"/>
    <lineage>
        <taxon>Eukaryota</taxon>
        <taxon>Metazoa</taxon>
        <taxon>Ecdysozoa</taxon>
        <taxon>Arthropoda</taxon>
        <taxon>Hexapoda</taxon>
        <taxon>Collembola</taxon>
        <taxon>Entomobryomorpha</taxon>
        <taxon>Entomobryoidea</taxon>
        <taxon>Orchesellidae</taxon>
        <taxon>Orchesellinae</taxon>
        <taxon>Orchesella</taxon>
    </lineage>
</organism>
<name>A0ABP1RMA1_9HEXA</name>
<feature type="compositionally biased region" description="Basic and acidic residues" evidence="1">
    <location>
        <begin position="13"/>
        <end position="22"/>
    </location>
</feature>
<gene>
    <name evidence="2" type="ORF">ODALV1_LOCUS23868</name>
</gene>